<accession>A0AAV4UY74</accession>
<protein>
    <submittedName>
        <fullName evidence="1">Uncharacterized protein</fullName>
    </submittedName>
</protein>
<reference evidence="1 2" key="1">
    <citation type="submission" date="2021-06" db="EMBL/GenBank/DDBJ databases">
        <title>Caerostris extrusa draft genome.</title>
        <authorList>
            <person name="Kono N."/>
            <person name="Arakawa K."/>
        </authorList>
    </citation>
    <scope>NUCLEOTIDE SEQUENCE [LARGE SCALE GENOMIC DNA]</scope>
</reference>
<gene>
    <name evidence="1" type="ORF">CEXT_460051</name>
</gene>
<evidence type="ECO:0000313" key="1">
    <source>
        <dbReference type="EMBL" id="GIY63037.1"/>
    </source>
</evidence>
<sequence length="228" mass="25421">MTGSNHFSKYEQTIRLVNVIRQPSVHPSCGIESVPSVLPENRVHDEGNRNRHDRQVISLKGHIKELIFMFTSAIYLGLLIDVSTENFLIALKRFIPRRERYIKTHCLPSQHQKSPPLSLLITSCVEGSCAAPSIGHSVDVPLTPSFCKTSQQQPISFLPSAAEGSQAAQTTFFTPRKSSASPMNLLESKWRTGRGECTSNNFRRVEKLGVLVLLECSKCCFHPLSDSD</sequence>
<keyword evidence="2" id="KW-1185">Reference proteome</keyword>
<dbReference type="AlphaFoldDB" id="A0AAV4UY74"/>
<dbReference type="Proteomes" id="UP001054945">
    <property type="component" value="Unassembled WGS sequence"/>
</dbReference>
<proteinExistence type="predicted"/>
<comment type="caution">
    <text evidence="1">The sequence shown here is derived from an EMBL/GenBank/DDBJ whole genome shotgun (WGS) entry which is preliminary data.</text>
</comment>
<dbReference type="EMBL" id="BPLR01013697">
    <property type="protein sequence ID" value="GIY63037.1"/>
    <property type="molecule type" value="Genomic_DNA"/>
</dbReference>
<evidence type="ECO:0000313" key="2">
    <source>
        <dbReference type="Proteomes" id="UP001054945"/>
    </source>
</evidence>
<name>A0AAV4UY74_CAEEX</name>
<organism evidence="1 2">
    <name type="scientific">Caerostris extrusa</name>
    <name type="common">Bark spider</name>
    <name type="synonym">Caerostris bankana</name>
    <dbReference type="NCBI Taxonomy" id="172846"/>
    <lineage>
        <taxon>Eukaryota</taxon>
        <taxon>Metazoa</taxon>
        <taxon>Ecdysozoa</taxon>
        <taxon>Arthropoda</taxon>
        <taxon>Chelicerata</taxon>
        <taxon>Arachnida</taxon>
        <taxon>Araneae</taxon>
        <taxon>Araneomorphae</taxon>
        <taxon>Entelegynae</taxon>
        <taxon>Araneoidea</taxon>
        <taxon>Araneidae</taxon>
        <taxon>Caerostris</taxon>
    </lineage>
</organism>